<keyword evidence="2" id="KW-0614">Plasmid</keyword>
<evidence type="ECO:0000313" key="2">
    <source>
        <dbReference type="EMBL" id="QID24509.1"/>
    </source>
</evidence>
<feature type="chain" id="PRO_5026268321" description="Orphan protein" evidence="1">
    <location>
        <begin position="20"/>
        <end position="150"/>
    </location>
</feature>
<geneLocation type="plasmid" evidence="2">
    <name>pMEGA</name>
</geneLocation>
<reference evidence="2" key="1">
    <citation type="submission" date="2019-09" db="EMBL/GenBank/DDBJ databases">
        <authorList>
            <person name="Qi W."/>
            <person name="Colarusso A."/>
            <person name="Olombrada M."/>
            <person name="Parrilli E."/>
            <person name="Patrignani A."/>
            <person name="Tutino M.L."/>
            <person name="Toll-Riera M."/>
        </authorList>
    </citation>
    <scope>NUCLEOTIDE SEQUENCE</scope>
    <source>
        <strain evidence="2">TAC125</strain>
        <plasmid evidence="2">pMEGA</plasmid>
    </source>
</reference>
<feature type="signal peptide" evidence="1">
    <location>
        <begin position="1"/>
        <end position="19"/>
    </location>
</feature>
<sequence>MLKKILFTSALVISSSAVANIKVNVENDSKDYDVTLTSKDVQTSTYSPEPLETLSANSADRFYVFSNYPDVVRLVDFEYKFSDSSVAPRCHFRFVIMKDYRSGKMLPQKVIAENEGGSYRDKAICSGKLDSFNLNTGEAEVTFSINRRKY</sequence>
<accession>A0A6G6ARF9</accession>
<evidence type="ECO:0000256" key="1">
    <source>
        <dbReference type="SAM" id="SignalP"/>
    </source>
</evidence>
<dbReference type="RefSeq" id="WP_181718180.1">
    <property type="nucleotide sequence ID" value="NZ_MN400773.1"/>
</dbReference>
<organism evidence="2">
    <name type="scientific">Pseudoalteromonas translucida (strain TAC 125)</name>
    <dbReference type="NCBI Taxonomy" id="326442"/>
    <lineage>
        <taxon>Bacteria</taxon>
        <taxon>Pseudomonadati</taxon>
        <taxon>Pseudomonadota</taxon>
        <taxon>Gammaproteobacteria</taxon>
        <taxon>Alteromonadales</taxon>
        <taxon>Pseudoalteromonadaceae</taxon>
        <taxon>Pseudoalteromonas</taxon>
    </lineage>
</organism>
<dbReference type="EMBL" id="MN400773">
    <property type="protein sequence ID" value="QID24509.1"/>
    <property type="molecule type" value="Genomic_DNA"/>
</dbReference>
<dbReference type="AlphaFoldDB" id="A0A6G6ARF9"/>
<evidence type="ECO:0008006" key="3">
    <source>
        <dbReference type="Google" id="ProtNLM"/>
    </source>
</evidence>
<protein>
    <recommendedName>
        <fullName evidence="3">Orphan protein</fullName>
    </recommendedName>
</protein>
<proteinExistence type="predicted"/>
<name>A0A6G6ARF9_PSET1</name>
<keyword evidence="1" id="KW-0732">Signal</keyword>
<gene>
    <name evidence="2" type="ORF">PSHA_p00016</name>
</gene>